<gene>
    <name evidence="1" type="ORF">B0680_08545</name>
</gene>
<keyword evidence="2" id="KW-1185">Reference proteome</keyword>
<name>A0A1T0CKZ2_9GAMM</name>
<evidence type="ECO:0000313" key="2">
    <source>
        <dbReference type="Proteomes" id="UP000189800"/>
    </source>
</evidence>
<dbReference type="Proteomes" id="UP000189800">
    <property type="component" value="Unassembled WGS sequence"/>
</dbReference>
<reference evidence="1 2" key="1">
    <citation type="submission" date="2017-02" db="EMBL/GenBank/DDBJ databases">
        <title>Draft genome sequence of Moraxella pluranimalium CCUG 54913T type strain.</title>
        <authorList>
            <person name="Salva-Serra F."/>
            <person name="Engstrom-Jakobsson H."/>
            <person name="Thorell K."/>
            <person name="Jaen-Luchoro D."/>
            <person name="Gonzales-Siles L."/>
            <person name="Karlsson R."/>
            <person name="Yazdan S."/>
            <person name="Boulund F."/>
            <person name="Johnning A."/>
            <person name="Engstrand L."/>
            <person name="Kristiansson E."/>
            <person name="Moore E."/>
        </authorList>
    </citation>
    <scope>NUCLEOTIDE SEQUENCE [LARGE SCALE GENOMIC DNA]</scope>
    <source>
        <strain evidence="1 2">CCUG 54913</strain>
    </source>
</reference>
<accession>A0A1T0CKZ2</accession>
<protein>
    <submittedName>
        <fullName evidence="1">Uncharacterized protein</fullName>
    </submittedName>
</protein>
<dbReference type="RefSeq" id="WP_078254684.1">
    <property type="nucleotide sequence ID" value="NZ_MUYU01000022.1"/>
</dbReference>
<sequence length="68" mass="7567">MQYTAIAKDGGLFIPNISQFAPNELLTLDIQRIEQLTIDDDNEDCLDDVIGILKGVDGVAFQNTLREE</sequence>
<evidence type="ECO:0000313" key="1">
    <source>
        <dbReference type="EMBL" id="OOS23022.1"/>
    </source>
</evidence>
<dbReference type="EMBL" id="MUYU01000022">
    <property type="protein sequence ID" value="OOS23022.1"/>
    <property type="molecule type" value="Genomic_DNA"/>
</dbReference>
<dbReference type="STRING" id="470453.B0680_08545"/>
<comment type="caution">
    <text evidence="1">The sequence shown here is derived from an EMBL/GenBank/DDBJ whole genome shotgun (WGS) entry which is preliminary data.</text>
</comment>
<organism evidence="1 2">
    <name type="scientific">Moraxella pluranimalium</name>
    <dbReference type="NCBI Taxonomy" id="470453"/>
    <lineage>
        <taxon>Bacteria</taxon>
        <taxon>Pseudomonadati</taxon>
        <taxon>Pseudomonadota</taxon>
        <taxon>Gammaproteobacteria</taxon>
        <taxon>Moraxellales</taxon>
        <taxon>Moraxellaceae</taxon>
        <taxon>Moraxella</taxon>
    </lineage>
</organism>
<dbReference type="AlphaFoldDB" id="A0A1T0CKZ2"/>
<proteinExistence type="predicted"/>